<evidence type="ECO:0008006" key="3">
    <source>
        <dbReference type="Google" id="ProtNLM"/>
    </source>
</evidence>
<protein>
    <recommendedName>
        <fullName evidence="3">Polysaccharide biosynthesis protein</fullName>
    </recommendedName>
</protein>
<accession>A0ABV6K1S8</accession>
<sequence>MKKRLWIVVGLVVVILGLTGTMFYSVSLQSGQDTVIQIFQRDQNGTPINSPAPIKLVKKAGQKNPFVAHVRGYRLTTDNPLSVRMPRQNQRVVLRYRSAKTVDQLRRKLKRTAYLQVATQNVTTPNLGEAQVQRKGANFARLSTSEDGTHWTKLPISYPNVRMVAPVAVTSARGLTVLDSGYRYDTSDYQHWQRSKWQPQSSQFKAAKVQTVIRTARQQLVVVRAKQPGHRTPQLFVGAWQGSKQTVTSWQHLATGGLAIRAGDTVSRVGEDYYLLQARGRRVRVSRTRRLTQPFKKIKVLSLTMHASHRVTSLNLIPVKHGQLRLIFSTLDHEQIERGPFYRDYRSNLRPRGKQHVLVTDFPWHQYQLSTRKR</sequence>
<proteinExistence type="predicted"/>
<dbReference type="EMBL" id="JBHLUK010000045">
    <property type="protein sequence ID" value="MFC0423422.1"/>
    <property type="molecule type" value="Genomic_DNA"/>
</dbReference>
<dbReference type="RefSeq" id="WP_137646213.1">
    <property type="nucleotide sequence ID" value="NZ_BAABRM010000053.1"/>
</dbReference>
<evidence type="ECO:0000313" key="1">
    <source>
        <dbReference type="EMBL" id="MFC0423422.1"/>
    </source>
</evidence>
<comment type="caution">
    <text evidence="1">The sequence shown here is derived from an EMBL/GenBank/DDBJ whole genome shotgun (WGS) entry which is preliminary data.</text>
</comment>
<dbReference type="Proteomes" id="UP001589855">
    <property type="component" value="Unassembled WGS sequence"/>
</dbReference>
<gene>
    <name evidence="1" type="ORF">ACFFGS_04705</name>
</gene>
<keyword evidence="2" id="KW-1185">Reference proteome</keyword>
<organism evidence="1 2">
    <name type="scientific">Lactiplantibacillus plajomi</name>
    <dbReference type="NCBI Taxonomy" id="1457217"/>
    <lineage>
        <taxon>Bacteria</taxon>
        <taxon>Bacillati</taxon>
        <taxon>Bacillota</taxon>
        <taxon>Bacilli</taxon>
        <taxon>Lactobacillales</taxon>
        <taxon>Lactobacillaceae</taxon>
        <taxon>Lactiplantibacillus</taxon>
    </lineage>
</organism>
<evidence type="ECO:0000313" key="2">
    <source>
        <dbReference type="Proteomes" id="UP001589855"/>
    </source>
</evidence>
<reference evidence="1 2" key="1">
    <citation type="submission" date="2024-09" db="EMBL/GenBank/DDBJ databases">
        <authorList>
            <person name="Sun Q."/>
            <person name="Mori K."/>
        </authorList>
    </citation>
    <scope>NUCLEOTIDE SEQUENCE [LARGE SCALE GENOMIC DNA]</scope>
    <source>
        <strain evidence="1 2">TBRC 4575</strain>
    </source>
</reference>
<name>A0ABV6K1S8_9LACO</name>